<evidence type="ECO:0000256" key="1">
    <source>
        <dbReference type="ARBA" id="ARBA00004555"/>
    </source>
</evidence>
<reference evidence="9" key="1">
    <citation type="submission" date="2025-08" db="UniProtKB">
        <authorList>
            <consortium name="RefSeq"/>
        </authorList>
    </citation>
    <scope>IDENTIFICATION</scope>
    <source>
        <tissue evidence="9">Whole Larva</tissue>
    </source>
</reference>
<sequence length="1153" mass="128461">MNGANEEESSAPGIQDRRPIITCAGEVELFSCIEDRLSVALPQEVCEWRRSLGRPARSVHISATFTPYNQAALPRINQWDLIRQPLFHIFWTECNDVDQYKTTIRDEIEVWLKELIAKDIPDWLIVVVENFDGKRANKLLPRTTVLDKIRTEFATKQGDRCISVLNPGREESRNADSWRGLVARIRHLLLTSYGRAVSKLEDYVRQQRERRNEPGWNFMGYFKLQEELAQVLEMLGLYDEALVQYDELDALFSQFVVNGQSGDATGSGWLSEFQRSLERWHALKLGPCALPTEPAPSLLELRAYLYSKQAHMLLLTNKVWEVASRCLPFLHACSRELLLLEISAPPGAVACWLFLASLEVLHTCNRHNQADQVEAYSLHTACLWAYASQKLRSLGDLCGLMPGRTPTSDQLHAVVYLSAGMGDCPGKPESPSPTDILKQALRSQTSFNKTYLELAELAMCTYKHIGRLRSARLVGREVASFYVLLGEVQKAAAFLTDALRTFEQDNWRDLAAQSQVELAECYRKAGDTRKYVRACAAIAAASEIDNLIRWSYFDEMQNSLLGLDRTLIVPFKNILRIESVRIVGGAASKSSATAIEVMQDSQVEIELIVESNFPREIVCAKAMIAVEADAKDAATAQKRGRRSSSVITGKDVRQQDALLQRLRIQRHLDYKENKQLSSASVVCRNAPLKRADSNVSPVYHSEFNDFLDTGKTPFVITPGMNVVRLSGRAERVGKFYLGQVAIHINLMELISVSLTPRLCYEVLREEPSVRLDKGEAALLSDIEQIMTLSVTIGSYAIETKGEKIKVLLKSSSGLSICGDVVNGGEFGNSLEITIEETRPYSTTVASIRVLAEVPSKDHQVTIICPWSSKSLPVTLSFAPPLKISWRLHTVKHRKYVQITVVGQCDRDLSIGDSSLTVSDNKVVPFHSSVGAQVLPNGMSVSFTYEILVRAQKESIPLKAEFRLRYAMGGSGHDDDDDDDEKGSVEECREYSYPFELSNYQTLYHIRAKVEPTKGSEFCRVGTVCHLHVSVSAAAHSFHGGSSLMYEVLAEPSVWAVCGRTAGVISFESDSDAETVVLDVMPLNSGFLPLPLVRLSKYIPADFGNTDYGKNELLHPRLEPFSAGQIYNGSKGEQVHVINTNSEPFSTGAPTLLT</sequence>
<evidence type="ECO:0000259" key="6">
    <source>
        <dbReference type="Pfam" id="PF23036"/>
    </source>
</evidence>
<dbReference type="RefSeq" id="XP_017768572.1">
    <property type="nucleotide sequence ID" value="XM_017913083.1"/>
</dbReference>
<feature type="domain" description="TRAPPC10/Trs130 C-terminal" evidence="5">
    <location>
        <begin position="1013"/>
        <end position="1137"/>
    </location>
</feature>
<accession>A0ABM1M1X2</accession>
<evidence type="ECO:0000259" key="5">
    <source>
        <dbReference type="Pfam" id="PF12584"/>
    </source>
</evidence>
<dbReference type="PANTHER" id="PTHR13251:SF3">
    <property type="entry name" value="TRAFFICKING PROTEIN PARTICLE COMPLEX SUBUNIT 10"/>
    <property type="match status" value="1"/>
</dbReference>
<evidence type="ECO:0000256" key="2">
    <source>
        <dbReference type="ARBA" id="ARBA00022448"/>
    </source>
</evidence>
<dbReference type="InterPro" id="IPR045126">
    <property type="entry name" value="TRAPPC10/Trs130"/>
</dbReference>
<dbReference type="Pfam" id="PF23036">
    <property type="entry name" value="TRAPPC10_1st"/>
    <property type="match status" value="1"/>
</dbReference>
<feature type="domain" description="TRAPPC10 Ig-like" evidence="7">
    <location>
        <begin position="768"/>
        <end position="879"/>
    </location>
</feature>
<dbReference type="InterPro" id="IPR022233">
    <property type="entry name" value="TRAPPC10/Trs130_C"/>
</dbReference>
<organism evidence="8 9">
    <name type="scientific">Nicrophorus vespilloides</name>
    <name type="common">Boreal carrion beetle</name>
    <dbReference type="NCBI Taxonomy" id="110193"/>
    <lineage>
        <taxon>Eukaryota</taxon>
        <taxon>Metazoa</taxon>
        <taxon>Ecdysozoa</taxon>
        <taxon>Arthropoda</taxon>
        <taxon>Hexapoda</taxon>
        <taxon>Insecta</taxon>
        <taxon>Pterygota</taxon>
        <taxon>Neoptera</taxon>
        <taxon>Endopterygota</taxon>
        <taxon>Coleoptera</taxon>
        <taxon>Polyphaga</taxon>
        <taxon>Staphyliniformia</taxon>
        <taxon>Silphidae</taxon>
        <taxon>Nicrophorinae</taxon>
        <taxon>Nicrophorus</taxon>
    </lineage>
</organism>
<keyword evidence="8" id="KW-1185">Reference proteome</keyword>
<dbReference type="InterPro" id="IPR056917">
    <property type="entry name" value="Ig_TRAPPC10"/>
</dbReference>
<dbReference type="InterPro" id="IPR011990">
    <property type="entry name" value="TPR-like_helical_dom_sf"/>
</dbReference>
<feature type="domain" description="TRAPPC10/Trs130 N-terminal" evidence="6">
    <location>
        <begin position="15"/>
        <end position="323"/>
    </location>
</feature>
<feature type="domain" description="Trafficking protein particle complex subunit 11" evidence="4">
    <location>
        <begin position="369"/>
        <end position="536"/>
    </location>
</feature>
<keyword evidence="3" id="KW-0333">Golgi apparatus</keyword>
<evidence type="ECO:0000313" key="9">
    <source>
        <dbReference type="RefSeq" id="XP_017768572.1"/>
    </source>
</evidence>
<dbReference type="Pfam" id="PF12584">
    <property type="entry name" value="TRAPPC10"/>
    <property type="match status" value="1"/>
</dbReference>
<dbReference type="InterPro" id="IPR056913">
    <property type="entry name" value="TRAPPC10/Trs130_N"/>
</dbReference>
<dbReference type="Proteomes" id="UP000695000">
    <property type="component" value="Unplaced"/>
</dbReference>
<protein>
    <submittedName>
        <fullName evidence="9">Trafficking protein particle complex subunit 10</fullName>
    </submittedName>
</protein>
<dbReference type="Pfam" id="PF23604">
    <property type="entry name" value="Ig_TRAPPC10"/>
    <property type="match status" value="1"/>
</dbReference>
<evidence type="ECO:0000256" key="3">
    <source>
        <dbReference type="ARBA" id="ARBA00023034"/>
    </source>
</evidence>
<comment type="subcellular location">
    <subcellularLocation>
        <location evidence="1">Golgi apparatus</location>
    </subcellularLocation>
</comment>
<dbReference type="PANTHER" id="PTHR13251">
    <property type="entry name" value="EPILEPSY HOLOPROSENCEPHALY CANDIDATE 1/TMEM1"/>
    <property type="match status" value="1"/>
</dbReference>
<dbReference type="GeneID" id="108556812"/>
<keyword evidence="2" id="KW-0813">Transport</keyword>
<evidence type="ECO:0000259" key="7">
    <source>
        <dbReference type="Pfam" id="PF23604"/>
    </source>
</evidence>
<name>A0ABM1M1X2_NICVS</name>
<evidence type="ECO:0000313" key="8">
    <source>
        <dbReference type="Proteomes" id="UP000695000"/>
    </source>
</evidence>
<dbReference type="InterPro" id="IPR021773">
    <property type="entry name" value="TPC11"/>
</dbReference>
<gene>
    <name evidence="9" type="primary">LOC108556812</name>
</gene>
<dbReference type="SUPFAM" id="SSF48452">
    <property type="entry name" value="TPR-like"/>
    <property type="match status" value="1"/>
</dbReference>
<dbReference type="Pfam" id="PF11817">
    <property type="entry name" value="Foie-gras_1"/>
    <property type="match status" value="1"/>
</dbReference>
<proteinExistence type="predicted"/>
<evidence type="ECO:0000259" key="4">
    <source>
        <dbReference type="Pfam" id="PF11817"/>
    </source>
</evidence>